<reference evidence="2" key="1">
    <citation type="submission" date="2024-07" db="EMBL/GenBank/DDBJ databases">
        <title>Two chromosome-level genome assemblies of Korean endemic species Abeliophyllum distichum and Forsythia ovata (Oleaceae).</title>
        <authorList>
            <person name="Jang H."/>
        </authorList>
    </citation>
    <scope>NUCLEOTIDE SEQUENCE [LARGE SCALE GENOMIC DNA]</scope>
</reference>
<sequence length="155" mass="18208">MQFYVMLKLELYMKRAPGTTGLKNHLQFLQLLPIILLVPFQNRRIHVAIALIRDCLAHVTSSPMEFKYTLTIIHVCTLNNAGKHGTIEDARKVFASMRERKFLNEADVIVYDEILVEHMKKEDSRLGVVWLKFLVWNQNRRQRDVQSCDVENVKR</sequence>
<dbReference type="EMBL" id="JBFOLK010000005">
    <property type="protein sequence ID" value="KAL2512906.1"/>
    <property type="molecule type" value="Genomic_DNA"/>
</dbReference>
<keyword evidence="2" id="KW-1185">Reference proteome</keyword>
<comment type="caution">
    <text evidence="1">The sequence shown here is derived from an EMBL/GenBank/DDBJ whole genome shotgun (WGS) entry which is preliminary data.</text>
</comment>
<dbReference type="AlphaFoldDB" id="A0ABD1TJK5"/>
<dbReference type="Proteomes" id="UP001604336">
    <property type="component" value="Unassembled WGS sequence"/>
</dbReference>
<name>A0ABD1TJK5_9LAMI</name>
<gene>
    <name evidence="1" type="ORF">Adt_18506</name>
</gene>
<evidence type="ECO:0000313" key="1">
    <source>
        <dbReference type="EMBL" id="KAL2512906.1"/>
    </source>
</evidence>
<proteinExistence type="predicted"/>
<evidence type="ECO:0000313" key="2">
    <source>
        <dbReference type="Proteomes" id="UP001604336"/>
    </source>
</evidence>
<organism evidence="1 2">
    <name type="scientific">Abeliophyllum distichum</name>
    <dbReference type="NCBI Taxonomy" id="126358"/>
    <lineage>
        <taxon>Eukaryota</taxon>
        <taxon>Viridiplantae</taxon>
        <taxon>Streptophyta</taxon>
        <taxon>Embryophyta</taxon>
        <taxon>Tracheophyta</taxon>
        <taxon>Spermatophyta</taxon>
        <taxon>Magnoliopsida</taxon>
        <taxon>eudicotyledons</taxon>
        <taxon>Gunneridae</taxon>
        <taxon>Pentapetalae</taxon>
        <taxon>asterids</taxon>
        <taxon>lamiids</taxon>
        <taxon>Lamiales</taxon>
        <taxon>Oleaceae</taxon>
        <taxon>Forsythieae</taxon>
        <taxon>Abeliophyllum</taxon>
    </lineage>
</organism>
<protein>
    <submittedName>
        <fullName evidence="1">Pentatricopeptide repeat-containing protein</fullName>
    </submittedName>
</protein>
<accession>A0ABD1TJK5</accession>